<dbReference type="InterPro" id="IPR023198">
    <property type="entry name" value="PGP-like_dom2"/>
</dbReference>
<dbReference type="InterPro" id="IPR041492">
    <property type="entry name" value="HAD_2"/>
</dbReference>
<dbReference type="GO" id="GO:0004713">
    <property type="term" value="F:protein tyrosine kinase activity"/>
    <property type="evidence" value="ECO:0007669"/>
    <property type="project" value="TreeGrafter"/>
</dbReference>
<name>A0A2N7AS36_9LACO</name>
<dbReference type="Gene3D" id="1.10.150.240">
    <property type="entry name" value="Putative phosphatase, domain 2"/>
    <property type="match status" value="1"/>
</dbReference>
<dbReference type="GO" id="GO:0005829">
    <property type="term" value="C:cytosol"/>
    <property type="evidence" value="ECO:0007669"/>
    <property type="project" value="TreeGrafter"/>
</dbReference>
<dbReference type="PANTHER" id="PTHR43434">
    <property type="entry name" value="PHOSPHOGLYCOLATE PHOSPHATASE"/>
    <property type="match status" value="1"/>
</dbReference>
<dbReference type="PANTHER" id="PTHR43434:SF20">
    <property type="entry name" value="5'-NUCLEOTIDASE"/>
    <property type="match status" value="1"/>
</dbReference>
<gene>
    <name evidence="1" type="ORF">CBP76_11215</name>
</gene>
<dbReference type="Gene3D" id="3.40.50.1000">
    <property type="entry name" value="HAD superfamily/HAD-like"/>
    <property type="match status" value="1"/>
</dbReference>
<proteinExistence type="predicted"/>
<dbReference type="Proteomes" id="UP000235649">
    <property type="component" value="Unassembled WGS sequence"/>
</dbReference>
<dbReference type="RefSeq" id="WP_102196947.1">
    <property type="nucleotide sequence ID" value="NZ_NIPR01000052.1"/>
</dbReference>
<dbReference type="Pfam" id="PF13419">
    <property type="entry name" value="HAD_2"/>
    <property type="match status" value="1"/>
</dbReference>
<dbReference type="SUPFAM" id="SSF56784">
    <property type="entry name" value="HAD-like"/>
    <property type="match status" value="1"/>
</dbReference>
<dbReference type="InterPro" id="IPR036412">
    <property type="entry name" value="HAD-like_sf"/>
</dbReference>
<comment type="caution">
    <text evidence="1">The sequence shown here is derived from an EMBL/GenBank/DDBJ whole genome shotgun (WGS) entry which is preliminary data.</text>
</comment>
<dbReference type="EMBL" id="NIPR01000052">
    <property type="protein sequence ID" value="PMD68162.1"/>
    <property type="molecule type" value="Genomic_DNA"/>
</dbReference>
<accession>A0A2N7AS36</accession>
<protein>
    <submittedName>
        <fullName evidence="1">Haloacid dehalogenase</fullName>
    </submittedName>
</protein>
<dbReference type="AlphaFoldDB" id="A0A2N7AS36"/>
<organism evidence="1 2">
    <name type="scientific">Companilactobacillus nuruki</name>
    <dbReference type="NCBI Taxonomy" id="1993540"/>
    <lineage>
        <taxon>Bacteria</taxon>
        <taxon>Bacillati</taxon>
        <taxon>Bacillota</taxon>
        <taxon>Bacilli</taxon>
        <taxon>Lactobacillales</taxon>
        <taxon>Lactobacillaceae</taxon>
        <taxon>Companilactobacillus</taxon>
    </lineage>
</organism>
<dbReference type="InterPro" id="IPR050155">
    <property type="entry name" value="HAD-like_hydrolase_sf"/>
</dbReference>
<dbReference type="InterPro" id="IPR023214">
    <property type="entry name" value="HAD_sf"/>
</dbReference>
<dbReference type="SFLD" id="SFLDS00003">
    <property type="entry name" value="Haloacid_Dehalogenase"/>
    <property type="match status" value="1"/>
</dbReference>
<dbReference type="OrthoDB" id="9792518at2"/>
<evidence type="ECO:0000313" key="2">
    <source>
        <dbReference type="Proteomes" id="UP000235649"/>
    </source>
</evidence>
<keyword evidence="2" id="KW-1185">Reference proteome</keyword>
<sequence length="217" mass="24514">MKNLFFDFDGTIANTQEGVINALKYMANELSMKDLGEDTYKKFIGPALPDSLEKYYPDFSKNDYPKAIKTYQNYYNDKGIYQLELYPNMKKILSKLKDSGYNLYVSSVKPESLIKILIPHLELSDYFSSLYGASDDEITRNSKQAILKYGLELSNAKPQDSLMIGDRMTDMQGGIANNVHTLGITYGFGDHDELSESGAEFIVDSVNEIPNGIKQFN</sequence>
<reference evidence="1 2" key="1">
    <citation type="submission" date="2017-05" db="EMBL/GenBank/DDBJ databases">
        <title>Lactobacillus nurukis nov., sp. nov., isolated from nuruk.</title>
        <authorList>
            <person name="Kim S.-J."/>
        </authorList>
    </citation>
    <scope>NUCLEOTIDE SEQUENCE [LARGE SCALE GENOMIC DNA]</scope>
    <source>
        <strain evidence="1 2">SYF10-1a</strain>
    </source>
</reference>
<dbReference type="SFLD" id="SFLDG01129">
    <property type="entry name" value="C1.5:_HAD__Beta-PGM__Phosphata"/>
    <property type="match status" value="1"/>
</dbReference>
<evidence type="ECO:0000313" key="1">
    <source>
        <dbReference type="EMBL" id="PMD68162.1"/>
    </source>
</evidence>